<dbReference type="HOGENOM" id="CLU_701864_0_0_10"/>
<dbReference type="STRING" id="984262.SGRA_2288"/>
<dbReference type="KEGG" id="sgn:SGRA_2288"/>
<dbReference type="OrthoDB" id="839391at2"/>
<dbReference type="EMBL" id="CP002831">
    <property type="protein sequence ID" value="AFC25017.1"/>
    <property type="molecule type" value="Genomic_DNA"/>
</dbReference>
<evidence type="ECO:0000313" key="1">
    <source>
        <dbReference type="EMBL" id="AFC25017.1"/>
    </source>
</evidence>
<gene>
    <name evidence="1" type="ordered locus">SGRA_2288</name>
</gene>
<dbReference type="RefSeq" id="WP_015692632.1">
    <property type="nucleotide sequence ID" value="NC_016940.1"/>
</dbReference>
<reference evidence="1 2" key="1">
    <citation type="journal article" date="2012" name="Stand. Genomic Sci.">
        <title>Complete genome sequencing and analysis of Saprospira grandis str. Lewin, a predatory marine bacterium.</title>
        <authorList>
            <person name="Saw J.H."/>
            <person name="Yuryev A."/>
            <person name="Kanbe M."/>
            <person name="Hou S."/>
            <person name="Young A.G."/>
            <person name="Aizawa S."/>
            <person name="Alam M."/>
        </authorList>
    </citation>
    <scope>NUCLEOTIDE SEQUENCE [LARGE SCALE GENOMIC DNA]</scope>
    <source>
        <strain evidence="1 2">Lewin</strain>
    </source>
</reference>
<dbReference type="Proteomes" id="UP000007519">
    <property type="component" value="Chromosome"/>
</dbReference>
<dbReference type="AlphaFoldDB" id="H6L433"/>
<accession>H6L433</accession>
<evidence type="ECO:0000313" key="2">
    <source>
        <dbReference type="Proteomes" id="UP000007519"/>
    </source>
</evidence>
<keyword evidence="2" id="KW-1185">Reference proteome</keyword>
<sequence>MIKLIEQWPYPPKAIKSKLHAWAYCLTDDKNWQLSQEFVDAASGLTVLLLQARRRYRLNEKGEGYSLPNKVFLLDQKPTRLLAPKDWRPRFEYKRKEWQDPKGIFLLQVERIWSETGDYYEEKLFKTENMQLLMQRQRLAFEEKEAESLLLKQLRKERSLKNNPQSLSLTELSQLQAQKMKESPCLLLLSYVDEENKIFRLWSKYASLELKDEDGQLCQKFDSLEDFWWFWNAAGLFFLYYRPCHHCLDHIERPLFLCQWIVQLGNQLRQSQNLNSSDYFLLQQWENLCFDPSLSSGCFKQFCPICQQALPYNPRYPKRICKNCQAKAQNEAGQSLRFYNQGLNKGLVLETLGPKGKVLKKDQGRSQYYCYINKQLCLIHEGRFGGILLRLVD</sequence>
<proteinExistence type="predicted"/>
<organism evidence="1 2">
    <name type="scientific">Saprospira grandis (strain Lewin)</name>
    <dbReference type="NCBI Taxonomy" id="984262"/>
    <lineage>
        <taxon>Bacteria</taxon>
        <taxon>Pseudomonadati</taxon>
        <taxon>Bacteroidota</taxon>
        <taxon>Saprospiria</taxon>
        <taxon>Saprospirales</taxon>
        <taxon>Saprospiraceae</taxon>
        <taxon>Saprospira</taxon>
    </lineage>
</organism>
<name>H6L433_SAPGL</name>
<protein>
    <submittedName>
        <fullName evidence="1">ADP-ribosylation/crystallin J1</fullName>
    </submittedName>
</protein>
<dbReference type="eggNOG" id="COG1961">
    <property type="taxonomic scope" value="Bacteria"/>
</dbReference>